<protein>
    <submittedName>
        <fullName evidence="2">Uncharacterized protein</fullName>
    </submittedName>
</protein>
<name>A0AAD7WUW5_9TELE</name>
<keyword evidence="3" id="KW-1185">Reference proteome</keyword>
<evidence type="ECO:0000313" key="2">
    <source>
        <dbReference type="EMBL" id="KAJ8409169.1"/>
    </source>
</evidence>
<dbReference type="Proteomes" id="UP001221898">
    <property type="component" value="Unassembled WGS sequence"/>
</dbReference>
<accession>A0AAD7WUW5</accession>
<proteinExistence type="predicted"/>
<gene>
    <name evidence="2" type="ORF">AAFF_G00241900</name>
</gene>
<feature type="region of interest" description="Disordered" evidence="1">
    <location>
        <begin position="38"/>
        <end position="83"/>
    </location>
</feature>
<sequence>MIILCQHHAQTGVENWIARSEVGQPCLVWDEGRNMSSEAPLTIGSSHYGSSGSTHSGPTHSGSSCSGSSHSISTLFGSPHSGL</sequence>
<feature type="compositionally biased region" description="Low complexity" evidence="1">
    <location>
        <begin position="42"/>
        <end position="74"/>
    </location>
</feature>
<evidence type="ECO:0000313" key="3">
    <source>
        <dbReference type="Proteomes" id="UP001221898"/>
    </source>
</evidence>
<dbReference type="EMBL" id="JAINUG010000032">
    <property type="protein sequence ID" value="KAJ8409169.1"/>
    <property type="molecule type" value="Genomic_DNA"/>
</dbReference>
<organism evidence="2 3">
    <name type="scientific">Aldrovandia affinis</name>
    <dbReference type="NCBI Taxonomy" id="143900"/>
    <lineage>
        <taxon>Eukaryota</taxon>
        <taxon>Metazoa</taxon>
        <taxon>Chordata</taxon>
        <taxon>Craniata</taxon>
        <taxon>Vertebrata</taxon>
        <taxon>Euteleostomi</taxon>
        <taxon>Actinopterygii</taxon>
        <taxon>Neopterygii</taxon>
        <taxon>Teleostei</taxon>
        <taxon>Notacanthiformes</taxon>
        <taxon>Halosauridae</taxon>
        <taxon>Aldrovandia</taxon>
    </lineage>
</organism>
<reference evidence="2" key="1">
    <citation type="journal article" date="2023" name="Science">
        <title>Genome structures resolve the early diversification of teleost fishes.</title>
        <authorList>
            <person name="Parey E."/>
            <person name="Louis A."/>
            <person name="Montfort J."/>
            <person name="Bouchez O."/>
            <person name="Roques C."/>
            <person name="Iampietro C."/>
            <person name="Lluch J."/>
            <person name="Castinel A."/>
            <person name="Donnadieu C."/>
            <person name="Desvignes T."/>
            <person name="Floi Bucao C."/>
            <person name="Jouanno E."/>
            <person name="Wen M."/>
            <person name="Mejri S."/>
            <person name="Dirks R."/>
            <person name="Jansen H."/>
            <person name="Henkel C."/>
            <person name="Chen W.J."/>
            <person name="Zahm M."/>
            <person name="Cabau C."/>
            <person name="Klopp C."/>
            <person name="Thompson A.W."/>
            <person name="Robinson-Rechavi M."/>
            <person name="Braasch I."/>
            <person name="Lecointre G."/>
            <person name="Bobe J."/>
            <person name="Postlethwait J.H."/>
            <person name="Berthelot C."/>
            <person name="Roest Crollius H."/>
            <person name="Guiguen Y."/>
        </authorList>
    </citation>
    <scope>NUCLEOTIDE SEQUENCE</scope>
    <source>
        <strain evidence="2">NC1722</strain>
    </source>
</reference>
<evidence type="ECO:0000256" key="1">
    <source>
        <dbReference type="SAM" id="MobiDB-lite"/>
    </source>
</evidence>
<dbReference type="AlphaFoldDB" id="A0AAD7WUW5"/>
<comment type="caution">
    <text evidence="2">The sequence shown here is derived from an EMBL/GenBank/DDBJ whole genome shotgun (WGS) entry which is preliminary data.</text>
</comment>